<keyword evidence="1" id="KW-0732">Signal</keyword>
<dbReference type="Proteomes" id="UP000314294">
    <property type="component" value="Unassembled WGS sequence"/>
</dbReference>
<name>A0A4Z2GMJ5_9TELE</name>
<dbReference type="EMBL" id="SRLO01000484">
    <property type="protein sequence ID" value="TNN54435.1"/>
    <property type="molecule type" value="Genomic_DNA"/>
</dbReference>
<reference evidence="2 3" key="1">
    <citation type="submission" date="2019-03" db="EMBL/GenBank/DDBJ databases">
        <title>First draft genome of Liparis tanakae, snailfish: a comprehensive survey of snailfish specific genes.</title>
        <authorList>
            <person name="Kim W."/>
            <person name="Song I."/>
            <person name="Jeong J.-H."/>
            <person name="Kim D."/>
            <person name="Kim S."/>
            <person name="Ryu S."/>
            <person name="Song J.Y."/>
            <person name="Lee S.K."/>
        </authorList>
    </citation>
    <scope>NUCLEOTIDE SEQUENCE [LARGE SCALE GENOMIC DNA]</scope>
    <source>
        <tissue evidence="2">Muscle</tissue>
    </source>
</reference>
<accession>A0A4Z2GMJ5</accession>
<evidence type="ECO:0000313" key="3">
    <source>
        <dbReference type="Proteomes" id="UP000314294"/>
    </source>
</evidence>
<comment type="caution">
    <text evidence="2">The sequence shown here is derived from an EMBL/GenBank/DDBJ whole genome shotgun (WGS) entry which is preliminary data.</text>
</comment>
<feature type="signal peptide" evidence="1">
    <location>
        <begin position="1"/>
        <end position="23"/>
    </location>
</feature>
<protein>
    <recommendedName>
        <fullName evidence="4">Secreted protein</fullName>
    </recommendedName>
</protein>
<gene>
    <name evidence="2" type="ORF">EYF80_035344</name>
</gene>
<proteinExistence type="predicted"/>
<evidence type="ECO:0000256" key="1">
    <source>
        <dbReference type="SAM" id="SignalP"/>
    </source>
</evidence>
<organism evidence="2 3">
    <name type="scientific">Liparis tanakae</name>
    <name type="common">Tanaka's snailfish</name>
    <dbReference type="NCBI Taxonomy" id="230148"/>
    <lineage>
        <taxon>Eukaryota</taxon>
        <taxon>Metazoa</taxon>
        <taxon>Chordata</taxon>
        <taxon>Craniata</taxon>
        <taxon>Vertebrata</taxon>
        <taxon>Euteleostomi</taxon>
        <taxon>Actinopterygii</taxon>
        <taxon>Neopterygii</taxon>
        <taxon>Teleostei</taxon>
        <taxon>Neoteleostei</taxon>
        <taxon>Acanthomorphata</taxon>
        <taxon>Eupercaria</taxon>
        <taxon>Perciformes</taxon>
        <taxon>Cottioidei</taxon>
        <taxon>Cottales</taxon>
        <taxon>Liparidae</taxon>
        <taxon>Liparis</taxon>
    </lineage>
</organism>
<dbReference type="AlphaFoldDB" id="A0A4Z2GMJ5"/>
<evidence type="ECO:0000313" key="2">
    <source>
        <dbReference type="EMBL" id="TNN54435.1"/>
    </source>
</evidence>
<sequence>MIRAVFVLFLFGVISTPSGPAEQNRFPPCWSPPLQENLKKDVWRVRCSTSAPVSFPLRAQSVILCSIVSGAIPGGSGAVLTGITSRTRHDRGKYEEVVLELLWLQRIVSDMHF</sequence>
<keyword evidence="3" id="KW-1185">Reference proteome</keyword>
<evidence type="ECO:0008006" key="4">
    <source>
        <dbReference type="Google" id="ProtNLM"/>
    </source>
</evidence>
<feature type="chain" id="PRO_5021351438" description="Secreted protein" evidence="1">
    <location>
        <begin position="24"/>
        <end position="113"/>
    </location>
</feature>